<feature type="transmembrane region" description="Helical" evidence="6">
    <location>
        <begin position="438"/>
        <end position="461"/>
    </location>
</feature>
<evidence type="ECO:0000256" key="6">
    <source>
        <dbReference type="SAM" id="Phobius"/>
    </source>
</evidence>
<dbReference type="InterPro" id="IPR003834">
    <property type="entry name" value="Cyt_c_assmbl_TM_dom"/>
</dbReference>
<sequence>MFSMSALFLTGLVGLGSVSAHAAESAPVTSANDTATLVTDRDAVGPDQHLRVGLHLQLRPGWHTYWINPGDAGDAPTLDVTAQDGATGRGSAIHWPVPVRISEGGLMSYAYVNDVLLPEDLALKSTGQGSGGTTLKAHAEWLVCAQVCIPESGDFTLTLPASSGDAPPGAQAELFHRADAAMPLPSPFAASVAGDGTLTLEGQGLSPSAVKDAWFLPQDGGVIDQVAHQPLRVSEGRVALGLKFLKTAHRDAPLKGIVVLRDAAGQESPLQIEAKPPVGGTAAVPASQAGPEAVPASVPQNSDVPAGMAGWLRVLAFAFIGGLILNLMPCVFPVLAMKALSLAKMGGSGRQRQIQSALFYTLGVVGAFAVLGLLMIGLRMAGSAAGWGFQFQSPGFVVSVCWLLFLMGLNLLGVFEVTPGRLGQVQTGTGHLGDMMTGLLAVIVATPCTAPFMGVAIAGALGGPPVVGMLVFLCMGLGLAAPYLLVAGIPGLAARMPRPGAWMGMLKQILAFPLFATCVWLLWVAAIQRGADLVLITAGGLVLLGFAAWIFGVSQHRAMRDGGFGEVLFCRFVAALCVVSCGVALAHNVQSLPEPETTAQTAEAGIEPFSEARLAELRGQGRPVFVDMTASWCITCMVNERVALDVSSVKAAFSARHVAYLKGDWTNRNAAIAAYLKAHGRDGVPLYVYYPSDNGAEQVLPQILTPGLVLSTIGQ</sequence>
<dbReference type="EMBL" id="AGQV01000005">
    <property type="protein sequence ID" value="EHH68024.1"/>
    <property type="molecule type" value="Genomic_DNA"/>
</dbReference>
<dbReference type="InterPro" id="IPR035671">
    <property type="entry name" value="DsbD_gamma"/>
</dbReference>
<dbReference type="GO" id="GO:0016020">
    <property type="term" value="C:membrane"/>
    <property type="evidence" value="ECO:0007669"/>
    <property type="project" value="UniProtKB-SubCell"/>
</dbReference>
<evidence type="ECO:0000313" key="10">
    <source>
        <dbReference type="EMBL" id="EHH68024.1"/>
    </source>
</evidence>
<comment type="subcellular location">
    <subcellularLocation>
        <location evidence="1">Membrane</location>
        <topology evidence="1">Multi-pass membrane protein</topology>
    </subcellularLocation>
</comment>
<dbReference type="PATRIC" id="fig|1088869.3.peg.1786"/>
<dbReference type="eggNOG" id="COG4233">
    <property type="taxonomic scope" value="Bacteria"/>
</dbReference>
<evidence type="ECO:0000256" key="2">
    <source>
        <dbReference type="ARBA" id="ARBA00022692"/>
    </source>
</evidence>
<keyword evidence="2 6" id="KW-0812">Transmembrane</keyword>
<dbReference type="Pfam" id="PF13899">
    <property type="entry name" value="Thioredoxin_7"/>
    <property type="match status" value="1"/>
</dbReference>
<feature type="transmembrane region" description="Helical" evidence="6">
    <location>
        <begin position="396"/>
        <end position="417"/>
    </location>
</feature>
<keyword evidence="11" id="KW-1185">Reference proteome</keyword>
<feature type="transmembrane region" description="Helical" evidence="6">
    <location>
        <begin position="311"/>
        <end position="336"/>
    </location>
</feature>
<evidence type="ECO:0000256" key="3">
    <source>
        <dbReference type="ARBA" id="ARBA00022748"/>
    </source>
</evidence>
<dbReference type="eggNOG" id="COG4232">
    <property type="taxonomic scope" value="Bacteria"/>
</dbReference>
<keyword evidence="4 6" id="KW-1133">Transmembrane helix</keyword>
<feature type="domain" description="Thiol:disulfide interchange protein DsbD N-terminal" evidence="9">
    <location>
        <begin position="41"/>
        <end position="158"/>
    </location>
</feature>
<gene>
    <name evidence="10" type="ORF">GMO_17910</name>
</gene>
<dbReference type="InterPro" id="IPR028250">
    <property type="entry name" value="DsbDN"/>
</dbReference>
<dbReference type="GO" id="GO:0015035">
    <property type="term" value="F:protein-disulfide reductase activity"/>
    <property type="evidence" value="ECO:0007669"/>
    <property type="project" value="TreeGrafter"/>
</dbReference>
<keyword evidence="7" id="KW-0732">Signal</keyword>
<evidence type="ECO:0000259" key="9">
    <source>
        <dbReference type="Pfam" id="PF11412"/>
    </source>
</evidence>
<proteinExistence type="predicted"/>
<name>G6XK62_9PROT</name>
<feature type="domain" description="Cytochrome C biogenesis protein transmembrane" evidence="8">
    <location>
        <begin position="314"/>
        <end position="522"/>
    </location>
</feature>
<dbReference type="PANTHER" id="PTHR32234:SF3">
    <property type="entry name" value="SUPPRESSION OF COPPER SENSITIVITY PROTEIN"/>
    <property type="match status" value="1"/>
</dbReference>
<dbReference type="Gene3D" id="3.40.30.10">
    <property type="entry name" value="Glutaredoxin"/>
    <property type="match status" value="1"/>
</dbReference>
<dbReference type="Proteomes" id="UP000004949">
    <property type="component" value="Unassembled WGS sequence"/>
</dbReference>
<keyword evidence="3" id="KW-0201">Cytochrome c-type biogenesis</keyword>
<evidence type="ECO:0000256" key="7">
    <source>
        <dbReference type="SAM" id="SignalP"/>
    </source>
</evidence>
<accession>G6XK62</accession>
<protein>
    <submittedName>
        <fullName evidence="10">Thiol:disulfide interchange protein DsbD</fullName>
    </submittedName>
</protein>
<dbReference type="CDD" id="cd02953">
    <property type="entry name" value="DsbDgamma"/>
    <property type="match status" value="1"/>
</dbReference>
<evidence type="ECO:0000256" key="1">
    <source>
        <dbReference type="ARBA" id="ARBA00004141"/>
    </source>
</evidence>
<feature type="transmembrane region" description="Helical" evidence="6">
    <location>
        <begin position="467"/>
        <end position="489"/>
    </location>
</feature>
<feature type="transmembrane region" description="Helical" evidence="6">
    <location>
        <begin position="357"/>
        <end position="376"/>
    </location>
</feature>
<evidence type="ECO:0000256" key="4">
    <source>
        <dbReference type="ARBA" id="ARBA00022989"/>
    </source>
</evidence>
<dbReference type="AlphaFoldDB" id="G6XK62"/>
<feature type="signal peptide" evidence="7">
    <location>
        <begin position="1"/>
        <end position="22"/>
    </location>
</feature>
<dbReference type="STRING" id="1088869.GMO_17910"/>
<keyword evidence="5 6" id="KW-0472">Membrane</keyword>
<dbReference type="InterPro" id="IPR036249">
    <property type="entry name" value="Thioredoxin-like_sf"/>
</dbReference>
<feature type="chain" id="PRO_5003489754" evidence="7">
    <location>
        <begin position="23"/>
        <end position="715"/>
    </location>
</feature>
<reference evidence="10 11" key="1">
    <citation type="submission" date="2011-10" db="EMBL/GenBank/DDBJ databases">
        <title>Genome sequence of Gluconobacter morbifer G707, isolated from Drosophila gut.</title>
        <authorList>
            <person name="Lee W.-J."/>
            <person name="Kim E.-K."/>
        </authorList>
    </citation>
    <scope>NUCLEOTIDE SEQUENCE [LARGE SCALE GENOMIC DNA]</scope>
    <source>
        <strain evidence="10 11">G707</strain>
    </source>
</reference>
<evidence type="ECO:0000313" key="11">
    <source>
        <dbReference type="Proteomes" id="UP000004949"/>
    </source>
</evidence>
<feature type="transmembrane region" description="Helical" evidence="6">
    <location>
        <begin position="509"/>
        <end position="527"/>
    </location>
</feature>
<feature type="transmembrane region" description="Helical" evidence="6">
    <location>
        <begin position="564"/>
        <end position="586"/>
    </location>
</feature>
<feature type="transmembrane region" description="Helical" evidence="6">
    <location>
        <begin position="533"/>
        <end position="552"/>
    </location>
</feature>
<dbReference type="Pfam" id="PF02683">
    <property type="entry name" value="DsbD_TM"/>
    <property type="match status" value="1"/>
</dbReference>
<dbReference type="GO" id="GO:0017004">
    <property type="term" value="P:cytochrome complex assembly"/>
    <property type="evidence" value="ECO:0007669"/>
    <property type="project" value="UniProtKB-KW"/>
</dbReference>
<organism evidence="10 11">
    <name type="scientific">Gluconobacter morbifer G707</name>
    <dbReference type="NCBI Taxonomy" id="1088869"/>
    <lineage>
        <taxon>Bacteria</taxon>
        <taxon>Pseudomonadati</taxon>
        <taxon>Pseudomonadota</taxon>
        <taxon>Alphaproteobacteria</taxon>
        <taxon>Acetobacterales</taxon>
        <taxon>Acetobacteraceae</taxon>
        <taxon>Gluconobacter</taxon>
    </lineage>
</organism>
<dbReference type="SUPFAM" id="SSF52833">
    <property type="entry name" value="Thioredoxin-like"/>
    <property type="match status" value="1"/>
</dbReference>
<dbReference type="PANTHER" id="PTHR32234">
    <property type="entry name" value="THIOL:DISULFIDE INTERCHANGE PROTEIN DSBD"/>
    <property type="match status" value="1"/>
</dbReference>
<evidence type="ECO:0000259" key="8">
    <source>
        <dbReference type="Pfam" id="PF02683"/>
    </source>
</evidence>
<comment type="caution">
    <text evidence="10">The sequence shown here is derived from an EMBL/GenBank/DDBJ whole genome shotgun (WGS) entry which is preliminary data.</text>
</comment>
<evidence type="ECO:0000256" key="5">
    <source>
        <dbReference type="ARBA" id="ARBA00023136"/>
    </source>
</evidence>
<dbReference type="Pfam" id="PF11412">
    <property type="entry name" value="DsbD_N"/>
    <property type="match status" value="1"/>
</dbReference>
<dbReference type="GO" id="GO:0045454">
    <property type="term" value="P:cell redox homeostasis"/>
    <property type="evidence" value="ECO:0007669"/>
    <property type="project" value="TreeGrafter"/>
</dbReference>